<accession>T0MF89</accession>
<organism evidence="1 2">
    <name type="scientific">Vairimorpha apis BRL 01</name>
    <dbReference type="NCBI Taxonomy" id="1037528"/>
    <lineage>
        <taxon>Eukaryota</taxon>
        <taxon>Fungi</taxon>
        <taxon>Fungi incertae sedis</taxon>
        <taxon>Microsporidia</taxon>
        <taxon>Nosematidae</taxon>
        <taxon>Vairimorpha</taxon>
    </lineage>
</organism>
<dbReference type="HOGENOM" id="CLU_655676_0_0_1"/>
<sequence length="419" mass="48531">MAASNRIPILYKNRCYLCDGPLENLEHCLIECPLLTETRNQYAEKLRILQCTITSNQDKVKFILGNKKGLKHNPEKIDELCNCIEFVDKMIVNRAILIQNKLTIFTEKISEMEEMRLYHSAELSCVLKWCIEPSNFVCWRASAILMFCFSLGSFWWSGDFSSSEIKSNTCLDLLEVCKYFIEFKCFSSLGDVFFQSDDCKKFIISNENMYMKTGVTYKRFINSKTFNDLVLFMISNNISYAKNIIKSVHRYYKLSLSRPGLYPMGTHFSSKSKALKVCWRVSAILMFCFSLGSFWWSGDFSSSGIIFYNLWCESYNRAGNALGMGDPLPDKRVLRLYHSAELSCVLNWCIEPSDSVPILLTEFAILMFCFSLGSFWWSGDFSSSGEIFNNCNILLYDDREISDYHYKLNINNNNNNDFL</sequence>
<dbReference type="AlphaFoldDB" id="T0MF89"/>
<gene>
    <name evidence="1" type="ORF">NAPIS_ORF02692</name>
</gene>
<proteinExistence type="predicted"/>
<dbReference type="EMBL" id="KE647368">
    <property type="protein sequence ID" value="EQB59745.1"/>
    <property type="molecule type" value="Genomic_DNA"/>
</dbReference>
<evidence type="ECO:0000313" key="1">
    <source>
        <dbReference type="EMBL" id="EQB59745.1"/>
    </source>
</evidence>
<keyword evidence="2" id="KW-1185">Reference proteome</keyword>
<reference evidence="1 2" key="1">
    <citation type="journal article" date="2013" name="BMC Genomics">
        <title>Genome sequencing and comparative genomics of honey bee microsporidia, Nosema apis reveal novel insights into host-parasite interactions.</title>
        <authorList>
            <person name="Chen Yp."/>
            <person name="Pettis J.S."/>
            <person name="Zhao Y."/>
            <person name="Liu X."/>
            <person name="Tallon L.J."/>
            <person name="Sadzewicz L.D."/>
            <person name="Li R."/>
            <person name="Zheng H."/>
            <person name="Huang S."/>
            <person name="Zhang X."/>
            <person name="Hamilton M.C."/>
            <person name="Pernal S.F."/>
            <person name="Melathopoulos A.P."/>
            <person name="Yan X."/>
            <person name="Evans J.D."/>
        </authorList>
    </citation>
    <scope>NUCLEOTIDE SEQUENCE [LARGE SCALE GENOMIC DNA]</scope>
    <source>
        <strain evidence="1 2">BRL 01</strain>
    </source>
</reference>
<dbReference type="Proteomes" id="UP000053780">
    <property type="component" value="Unassembled WGS sequence"/>
</dbReference>
<dbReference type="VEuPathDB" id="MicrosporidiaDB:NAPIS_ORF02692"/>
<protein>
    <submittedName>
        <fullName evidence="1">Uncharacterized protein</fullName>
    </submittedName>
</protein>
<evidence type="ECO:0000313" key="2">
    <source>
        <dbReference type="Proteomes" id="UP000053780"/>
    </source>
</evidence>
<name>T0MF89_9MICR</name>